<evidence type="ECO:0000256" key="4">
    <source>
        <dbReference type="ARBA" id="ARBA00022741"/>
    </source>
</evidence>
<comment type="caution">
    <text evidence="11">The sequence shown here is derived from an EMBL/GenBank/DDBJ whole genome shotgun (WGS) entry which is preliminary data.</text>
</comment>
<dbReference type="SUPFAM" id="SSF53271">
    <property type="entry name" value="PRTase-like"/>
    <property type="match status" value="2"/>
</dbReference>
<dbReference type="InterPro" id="IPR029057">
    <property type="entry name" value="PRTase-like"/>
</dbReference>
<dbReference type="NCBIfam" id="TIGR01251">
    <property type="entry name" value="ribP_PPkin"/>
    <property type="match status" value="1"/>
</dbReference>
<organism evidence="11 12">
    <name type="scientific">Acidovorax facilis</name>
    <dbReference type="NCBI Taxonomy" id="12917"/>
    <lineage>
        <taxon>Bacteria</taxon>
        <taxon>Pseudomonadati</taxon>
        <taxon>Pseudomonadota</taxon>
        <taxon>Betaproteobacteria</taxon>
        <taxon>Burkholderiales</taxon>
        <taxon>Comamonadaceae</taxon>
        <taxon>Acidovorax</taxon>
    </lineage>
</organism>
<dbReference type="Proteomes" id="UP001595693">
    <property type="component" value="Unassembled WGS sequence"/>
</dbReference>
<dbReference type="InterPro" id="IPR005946">
    <property type="entry name" value="Rib-P_diPkinase"/>
</dbReference>
<dbReference type="Pfam" id="PF13793">
    <property type="entry name" value="Pribosyltran_N"/>
    <property type="match status" value="1"/>
</dbReference>
<dbReference type="NCBIfam" id="NF005537">
    <property type="entry name" value="PRK07199.1"/>
    <property type="match status" value="1"/>
</dbReference>
<evidence type="ECO:0000256" key="5">
    <source>
        <dbReference type="ARBA" id="ARBA00022777"/>
    </source>
</evidence>
<evidence type="ECO:0000256" key="6">
    <source>
        <dbReference type="ARBA" id="ARBA00022840"/>
    </source>
</evidence>
<keyword evidence="6" id="KW-0067">ATP-binding</keyword>
<name>A0ABV8DF46_9BURK</name>
<feature type="domain" description="Phosphoribosyltransferase" evidence="9">
    <location>
        <begin position="157"/>
        <end position="264"/>
    </location>
</feature>
<sequence length="306" mass="32918">MTAVVISMPGNKVLADQLAAALELDRVAVIVRHFPDGESHVRVDGAVQGRHALIVCTLDRPDAKLLPLFLLAHALRESGAVSVGLVAPYLPYMRQDRQFHPGETVSAVHVSGWIARHLDWLVTVDPHLHRITDLAQVYSIPTRVVHAAPDVAAWVQANVRQPLLVGPDEESVQWVREVARGADAPFVVLTKERRGDRDVVVSVPEVERWLSHTPVLVDDIVSTARTMIETVGHLRRAGLAAPACVAVHAIFAESAFEDLRAAGAADIVSCDTIVHPSNRIALATAISAVVREMLTGARSLSAGAGS</sequence>
<keyword evidence="3 8" id="KW-0545">Nucleotide biosynthesis</keyword>
<evidence type="ECO:0000256" key="7">
    <source>
        <dbReference type="ARBA" id="ARBA00049535"/>
    </source>
</evidence>
<reference evidence="12" key="1">
    <citation type="journal article" date="2019" name="Int. J. Syst. Evol. Microbiol.">
        <title>The Global Catalogue of Microorganisms (GCM) 10K type strain sequencing project: providing services to taxonomists for standard genome sequencing and annotation.</title>
        <authorList>
            <consortium name="The Broad Institute Genomics Platform"/>
            <consortium name="The Broad Institute Genome Sequencing Center for Infectious Disease"/>
            <person name="Wu L."/>
            <person name="Ma J."/>
        </authorList>
    </citation>
    <scope>NUCLEOTIDE SEQUENCE [LARGE SCALE GENOMIC DNA]</scope>
    <source>
        <strain evidence="12">CCUG 2113</strain>
    </source>
</reference>
<dbReference type="EC" id="2.7.6.1" evidence="1"/>
<keyword evidence="12" id="KW-1185">Reference proteome</keyword>
<keyword evidence="4" id="KW-0547">Nucleotide-binding</keyword>
<evidence type="ECO:0000313" key="12">
    <source>
        <dbReference type="Proteomes" id="UP001595693"/>
    </source>
</evidence>
<protein>
    <recommendedName>
        <fullName evidence="1">ribose-phosphate diphosphokinase</fullName>
        <ecNumber evidence="1">2.7.6.1</ecNumber>
    </recommendedName>
</protein>
<dbReference type="CDD" id="cd06223">
    <property type="entry name" value="PRTases_typeI"/>
    <property type="match status" value="1"/>
</dbReference>
<feature type="domain" description="Ribose-phosphate pyrophosphokinase N-terminal" evidence="10">
    <location>
        <begin position="4"/>
        <end position="110"/>
    </location>
</feature>
<comment type="catalytic activity">
    <reaction evidence="7">
        <text>D-ribose 5-phosphate + ATP = 5-phospho-alpha-D-ribose 1-diphosphate + AMP + H(+)</text>
        <dbReference type="Rhea" id="RHEA:15609"/>
        <dbReference type="ChEBI" id="CHEBI:15378"/>
        <dbReference type="ChEBI" id="CHEBI:30616"/>
        <dbReference type="ChEBI" id="CHEBI:58017"/>
        <dbReference type="ChEBI" id="CHEBI:78346"/>
        <dbReference type="ChEBI" id="CHEBI:456215"/>
        <dbReference type="EC" id="2.7.6.1"/>
    </reaction>
</comment>
<dbReference type="PANTHER" id="PTHR10210:SF32">
    <property type="entry name" value="RIBOSE-PHOSPHATE PYROPHOSPHOKINASE 2"/>
    <property type="match status" value="1"/>
</dbReference>
<dbReference type="PANTHER" id="PTHR10210">
    <property type="entry name" value="RIBOSE-PHOSPHATE DIPHOSPHOKINASE FAMILY MEMBER"/>
    <property type="match status" value="1"/>
</dbReference>
<accession>A0ABV8DF46</accession>
<dbReference type="Gene3D" id="3.40.50.2020">
    <property type="match status" value="2"/>
</dbReference>
<proteinExistence type="inferred from homology"/>
<keyword evidence="2" id="KW-0808">Transferase</keyword>
<gene>
    <name evidence="11" type="ORF">ACFOW3_20530</name>
</gene>
<dbReference type="RefSeq" id="WP_055395710.1">
    <property type="nucleotide sequence ID" value="NZ_JAMXAX010000004.1"/>
</dbReference>
<evidence type="ECO:0000256" key="1">
    <source>
        <dbReference type="ARBA" id="ARBA00013247"/>
    </source>
</evidence>
<dbReference type="Pfam" id="PF00156">
    <property type="entry name" value="Pribosyltran"/>
    <property type="match status" value="1"/>
</dbReference>
<comment type="similarity">
    <text evidence="8">Belongs to the ribose-phosphate pyrophosphokinase family.</text>
</comment>
<dbReference type="EMBL" id="JBHSAJ010000060">
    <property type="protein sequence ID" value="MFC3937013.1"/>
    <property type="molecule type" value="Genomic_DNA"/>
</dbReference>
<dbReference type="InterPro" id="IPR000836">
    <property type="entry name" value="PRTase_dom"/>
</dbReference>
<evidence type="ECO:0000313" key="11">
    <source>
        <dbReference type="EMBL" id="MFC3937013.1"/>
    </source>
</evidence>
<dbReference type="InterPro" id="IPR029099">
    <property type="entry name" value="Pribosyltran_N"/>
</dbReference>
<dbReference type="SMART" id="SM01400">
    <property type="entry name" value="Pribosyltran_N"/>
    <property type="match status" value="1"/>
</dbReference>
<evidence type="ECO:0000256" key="2">
    <source>
        <dbReference type="ARBA" id="ARBA00022679"/>
    </source>
</evidence>
<keyword evidence="5" id="KW-0418">Kinase</keyword>
<evidence type="ECO:0000259" key="10">
    <source>
        <dbReference type="Pfam" id="PF13793"/>
    </source>
</evidence>
<evidence type="ECO:0000256" key="3">
    <source>
        <dbReference type="ARBA" id="ARBA00022727"/>
    </source>
</evidence>
<evidence type="ECO:0000256" key="8">
    <source>
        <dbReference type="RuleBase" id="RU004324"/>
    </source>
</evidence>
<evidence type="ECO:0000259" key="9">
    <source>
        <dbReference type="Pfam" id="PF00156"/>
    </source>
</evidence>